<dbReference type="AlphaFoldDB" id="X1BKB3"/>
<protein>
    <submittedName>
        <fullName evidence="1">Uncharacterized protein</fullName>
    </submittedName>
</protein>
<sequence>DEQISYHANLEGAWDPDVCYGSGEFLVAWEEGQAYLPPYTYGFKQEIRASIYDTDGDTLVFDKLVYKDSTTYYRNENPSIAYGGGKWFVAWEHYEPKNLPPHNPSSTTMDIKARIIKWHWRRPITRIVAISIYGFF</sequence>
<proteinExistence type="predicted"/>
<evidence type="ECO:0000313" key="1">
    <source>
        <dbReference type="EMBL" id="GAG84508.1"/>
    </source>
</evidence>
<gene>
    <name evidence="1" type="ORF">S01H4_24296</name>
</gene>
<dbReference type="EMBL" id="BART01011394">
    <property type="protein sequence ID" value="GAG84508.1"/>
    <property type="molecule type" value="Genomic_DNA"/>
</dbReference>
<organism evidence="1">
    <name type="scientific">marine sediment metagenome</name>
    <dbReference type="NCBI Taxonomy" id="412755"/>
    <lineage>
        <taxon>unclassified sequences</taxon>
        <taxon>metagenomes</taxon>
        <taxon>ecological metagenomes</taxon>
    </lineage>
</organism>
<accession>X1BKB3</accession>
<comment type="caution">
    <text evidence="1">The sequence shown here is derived from an EMBL/GenBank/DDBJ whole genome shotgun (WGS) entry which is preliminary data.</text>
</comment>
<name>X1BKB3_9ZZZZ</name>
<reference evidence="1" key="1">
    <citation type="journal article" date="2014" name="Front. Microbiol.">
        <title>High frequency of phylogenetically diverse reductive dehalogenase-homologous genes in deep subseafloor sedimentary metagenomes.</title>
        <authorList>
            <person name="Kawai M."/>
            <person name="Futagami T."/>
            <person name="Toyoda A."/>
            <person name="Takaki Y."/>
            <person name="Nishi S."/>
            <person name="Hori S."/>
            <person name="Arai W."/>
            <person name="Tsubouchi T."/>
            <person name="Morono Y."/>
            <person name="Uchiyama I."/>
            <person name="Ito T."/>
            <person name="Fujiyama A."/>
            <person name="Inagaki F."/>
            <person name="Takami H."/>
        </authorList>
    </citation>
    <scope>NUCLEOTIDE SEQUENCE</scope>
    <source>
        <strain evidence="1">Expedition CK06-06</strain>
    </source>
</reference>
<feature type="non-terminal residue" evidence="1">
    <location>
        <position position="1"/>
    </location>
</feature>